<dbReference type="InterPro" id="IPR040079">
    <property type="entry name" value="Glutathione_S-Trfase"/>
</dbReference>
<sequence>MIELYTHPMSPCAQKVRILLAEKGLDWQAHHIDLTQKENLKPEYLKLNPLGVVPTLVDDGKVVIESSIICEYLDEAYPQKTFRPKDAYEVSKMRFWMKHIDNKLHPSCGAIQWPMIMRPAMLEHSAEERAALLEKIPEKPRRERQRRLIEMGLDAPDVTDAVKTYRKTILDMEKNLEGHEWLLSNAVTLADICLIPYFQTLFQFEWTGIYEDCPNVQRWTQKWFDRASFVEAVRQDFSAKIMEDCKRDGRAAWPKINAYL</sequence>
<dbReference type="Proteomes" id="UP000004836">
    <property type="component" value="Unassembled WGS sequence"/>
</dbReference>
<organism evidence="3 4">
    <name type="scientific">alpha proteobacterium IMCC14465</name>
    <dbReference type="NCBI Taxonomy" id="1220535"/>
    <lineage>
        <taxon>Bacteria</taxon>
        <taxon>Pseudomonadati</taxon>
        <taxon>Pseudomonadota</taxon>
        <taxon>Alphaproteobacteria</taxon>
        <taxon>PS1 clade</taxon>
    </lineage>
</organism>
<dbReference type="SUPFAM" id="SSF52833">
    <property type="entry name" value="Thioredoxin-like"/>
    <property type="match status" value="1"/>
</dbReference>
<dbReference type="InterPro" id="IPR010987">
    <property type="entry name" value="Glutathione-S-Trfase_C-like"/>
</dbReference>
<dbReference type="STRING" id="1220535.IMCC14465_00820"/>
<gene>
    <name evidence="3" type="ORF">IMCC14465_00820</name>
</gene>
<comment type="caution">
    <text evidence="3">The sequence shown here is derived from an EMBL/GenBank/DDBJ whole genome shotgun (WGS) entry which is preliminary data.</text>
</comment>
<dbReference type="Pfam" id="PF00043">
    <property type="entry name" value="GST_C"/>
    <property type="match status" value="1"/>
</dbReference>
<name>J9DHW2_9PROT</name>
<dbReference type="PROSITE" id="PS50404">
    <property type="entry name" value="GST_NTER"/>
    <property type="match status" value="1"/>
</dbReference>
<dbReference type="SUPFAM" id="SSF47616">
    <property type="entry name" value="GST C-terminal domain-like"/>
    <property type="match status" value="1"/>
</dbReference>
<proteinExistence type="predicted"/>
<dbReference type="AlphaFoldDB" id="J9DHW2"/>
<dbReference type="PANTHER" id="PTHR44051:SF8">
    <property type="entry name" value="GLUTATHIONE S-TRANSFERASE GSTA"/>
    <property type="match status" value="1"/>
</dbReference>
<dbReference type="SFLD" id="SFLDS00019">
    <property type="entry name" value="Glutathione_Transferase_(cytos"/>
    <property type="match status" value="1"/>
</dbReference>
<dbReference type="InterPro" id="IPR036249">
    <property type="entry name" value="Thioredoxin-like_sf"/>
</dbReference>
<dbReference type="InterPro" id="IPR004046">
    <property type="entry name" value="GST_C"/>
</dbReference>
<dbReference type="eggNOG" id="COG0625">
    <property type="taxonomic scope" value="Bacteria"/>
</dbReference>
<dbReference type="InterPro" id="IPR004045">
    <property type="entry name" value="Glutathione_S-Trfase_N"/>
</dbReference>
<dbReference type="Gene3D" id="3.40.30.10">
    <property type="entry name" value="Glutaredoxin"/>
    <property type="match status" value="1"/>
</dbReference>
<accession>J9DHW2</accession>
<keyword evidence="3" id="KW-0808">Transferase</keyword>
<evidence type="ECO:0000259" key="1">
    <source>
        <dbReference type="PROSITE" id="PS50404"/>
    </source>
</evidence>
<feature type="domain" description="GST C-terminal" evidence="2">
    <location>
        <begin position="86"/>
        <end position="255"/>
    </location>
</feature>
<keyword evidence="4" id="KW-1185">Reference proteome</keyword>
<evidence type="ECO:0000313" key="3">
    <source>
        <dbReference type="EMBL" id="EJW21688.1"/>
    </source>
</evidence>
<dbReference type="OrthoDB" id="9797500at2"/>
<feature type="domain" description="GST N-terminal" evidence="1">
    <location>
        <begin position="1"/>
        <end position="81"/>
    </location>
</feature>
<dbReference type="EMBL" id="ALYF01000002">
    <property type="protein sequence ID" value="EJW21688.1"/>
    <property type="molecule type" value="Genomic_DNA"/>
</dbReference>
<dbReference type="PANTHER" id="PTHR44051">
    <property type="entry name" value="GLUTATHIONE S-TRANSFERASE-RELATED"/>
    <property type="match status" value="1"/>
</dbReference>
<dbReference type="InterPro" id="IPR036282">
    <property type="entry name" value="Glutathione-S-Trfase_C_sf"/>
</dbReference>
<dbReference type="GO" id="GO:0016740">
    <property type="term" value="F:transferase activity"/>
    <property type="evidence" value="ECO:0007669"/>
    <property type="project" value="UniProtKB-KW"/>
</dbReference>
<dbReference type="Pfam" id="PF13417">
    <property type="entry name" value="GST_N_3"/>
    <property type="match status" value="1"/>
</dbReference>
<dbReference type="PROSITE" id="PS50405">
    <property type="entry name" value="GST_CTER"/>
    <property type="match status" value="1"/>
</dbReference>
<dbReference type="CDD" id="cd00570">
    <property type="entry name" value="GST_N_family"/>
    <property type="match status" value="1"/>
</dbReference>
<dbReference type="SFLD" id="SFLDG00358">
    <property type="entry name" value="Main_(cytGST)"/>
    <property type="match status" value="1"/>
</dbReference>
<evidence type="ECO:0000259" key="2">
    <source>
        <dbReference type="PROSITE" id="PS50405"/>
    </source>
</evidence>
<dbReference type="Gene3D" id="1.20.1050.10">
    <property type="match status" value="1"/>
</dbReference>
<evidence type="ECO:0000313" key="4">
    <source>
        <dbReference type="Proteomes" id="UP000004836"/>
    </source>
</evidence>
<reference evidence="3 4" key="1">
    <citation type="journal article" date="2012" name="J. Bacteriol.">
        <title>Genome Sequence of Strain IMCC14465, Isolated from the East Sea, Belonging to the PS1 Clade of Alphaproteobacteria.</title>
        <authorList>
            <person name="Yang S.J."/>
            <person name="Kang I."/>
            <person name="Cho J.C."/>
        </authorList>
    </citation>
    <scope>NUCLEOTIDE SEQUENCE [LARGE SCALE GENOMIC DNA]</scope>
    <source>
        <strain evidence="3 4">IMCC14465</strain>
    </source>
</reference>
<protein>
    <submittedName>
        <fullName evidence="3">Glutathione S-transferase-like protein</fullName>
    </submittedName>
</protein>